<dbReference type="EMBL" id="ADKM02000030">
    <property type="protein sequence ID" value="EGC04326.1"/>
    <property type="molecule type" value="Genomic_DNA"/>
</dbReference>
<reference evidence="4 5" key="1">
    <citation type="submission" date="2011-02" db="EMBL/GenBank/DDBJ databases">
        <authorList>
            <person name="Nelson K.E."/>
            <person name="Sutton G."/>
            <person name="Torralba M."/>
            <person name="Durkin S."/>
            <person name="Harkins D."/>
            <person name="Montgomery R."/>
            <person name="Ziemer C."/>
            <person name="Klaassens E."/>
            <person name="Ocuiv P."/>
            <person name="Morrison M."/>
        </authorList>
    </citation>
    <scope>NUCLEOTIDE SEQUENCE [LARGE SCALE GENOMIC DNA]</scope>
    <source>
        <strain evidence="4 5">8</strain>
    </source>
</reference>
<dbReference type="InterPro" id="IPR035940">
    <property type="entry name" value="CAP_sf"/>
</dbReference>
<sequence length="430" mass="46985">MNLKKLANAKNITCLAVVLALGVGVFAAEKKLGGTTEPEKKPSGSTASSSKAEASSAEDDGREKVILAAEIPELSCGSIDFDGSVVFADPSGSYSFIENGSNTGGITVKDDSGENVVFEVKDGALTLTRAGQSASGFIYNKHVVELKDGKLYYDSSPVEYKADSFSAYRLNSEYVVECTAKGQYRLRDSKGKVTNKCTLKENTGTSITIKADESGFYTEGTDDGLFYNFYKLNGDILNTSWSNVLYVNGQELVPYGYSDKYTDPDIKIDTENITFEPMEPPMDYGAVSTANEGISDLTAEMLEFVNEYREQYDMQPVYGLDELDAAAAVRAAELAQKFDHVRPDEKESAYSTALSDAGLRWWRCGENIAKGGSSSKEVFDSWISSEEHRAVILDPDMKYMSLAKSENGSDTYWEMLAFNDTYIPTAEAAE</sequence>
<dbReference type="RefSeq" id="WP_002847351.1">
    <property type="nucleotide sequence ID" value="NZ_ADKM02000030.1"/>
</dbReference>
<evidence type="ECO:0000256" key="1">
    <source>
        <dbReference type="SAM" id="MobiDB-lite"/>
    </source>
</evidence>
<dbReference type="STRING" id="246199.CUS_5175"/>
<name>E9S8Q9_RUMAL</name>
<feature type="compositionally biased region" description="Basic and acidic residues" evidence="1">
    <location>
        <begin position="33"/>
        <end position="42"/>
    </location>
</feature>
<dbReference type="InterPro" id="IPR014044">
    <property type="entry name" value="CAP_dom"/>
</dbReference>
<dbReference type="Pfam" id="PF00188">
    <property type="entry name" value="CAP"/>
    <property type="match status" value="1"/>
</dbReference>
<dbReference type="OrthoDB" id="9783944at2"/>
<dbReference type="AlphaFoldDB" id="E9S8Q9"/>
<keyword evidence="2" id="KW-0732">Signal</keyword>
<organism evidence="4 5">
    <name type="scientific">Ruminococcus albus 8</name>
    <dbReference type="NCBI Taxonomy" id="246199"/>
    <lineage>
        <taxon>Bacteria</taxon>
        <taxon>Bacillati</taxon>
        <taxon>Bacillota</taxon>
        <taxon>Clostridia</taxon>
        <taxon>Eubacteriales</taxon>
        <taxon>Oscillospiraceae</taxon>
        <taxon>Ruminococcus</taxon>
    </lineage>
</organism>
<feature type="compositionally biased region" description="Low complexity" evidence="1">
    <location>
        <begin position="43"/>
        <end position="55"/>
    </location>
</feature>
<evidence type="ECO:0000259" key="3">
    <source>
        <dbReference type="Pfam" id="PF00188"/>
    </source>
</evidence>
<comment type="caution">
    <text evidence="4">The sequence shown here is derived from an EMBL/GenBank/DDBJ whole genome shotgun (WGS) entry which is preliminary data.</text>
</comment>
<proteinExistence type="predicted"/>
<keyword evidence="5" id="KW-1185">Reference proteome</keyword>
<dbReference type="PANTHER" id="PTHR31157:SF1">
    <property type="entry name" value="SCP DOMAIN-CONTAINING PROTEIN"/>
    <property type="match status" value="1"/>
</dbReference>
<dbReference type="Proteomes" id="UP000004259">
    <property type="component" value="Unassembled WGS sequence"/>
</dbReference>
<feature type="chain" id="PRO_5003247000" evidence="2">
    <location>
        <begin position="28"/>
        <end position="430"/>
    </location>
</feature>
<feature type="region of interest" description="Disordered" evidence="1">
    <location>
        <begin position="33"/>
        <end position="61"/>
    </location>
</feature>
<feature type="signal peptide" evidence="2">
    <location>
        <begin position="1"/>
        <end position="27"/>
    </location>
</feature>
<protein>
    <submittedName>
        <fullName evidence="4">SCP-like protein</fullName>
    </submittedName>
</protein>
<dbReference type="CDD" id="cd05379">
    <property type="entry name" value="CAP_bacterial"/>
    <property type="match status" value="1"/>
</dbReference>
<dbReference type="eggNOG" id="COG2340">
    <property type="taxonomic scope" value="Bacteria"/>
</dbReference>
<gene>
    <name evidence="4" type="ORF">CUS_5175</name>
</gene>
<evidence type="ECO:0000313" key="4">
    <source>
        <dbReference type="EMBL" id="EGC04326.1"/>
    </source>
</evidence>
<dbReference type="PANTHER" id="PTHR31157">
    <property type="entry name" value="SCP DOMAIN-CONTAINING PROTEIN"/>
    <property type="match status" value="1"/>
</dbReference>
<accession>E9S8Q9</accession>
<evidence type="ECO:0000256" key="2">
    <source>
        <dbReference type="SAM" id="SignalP"/>
    </source>
</evidence>
<evidence type="ECO:0000313" key="5">
    <source>
        <dbReference type="Proteomes" id="UP000004259"/>
    </source>
</evidence>
<feature type="domain" description="SCP" evidence="3">
    <location>
        <begin position="302"/>
        <end position="413"/>
    </location>
</feature>
<dbReference type="SUPFAM" id="SSF55797">
    <property type="entry name" value="PR-1-like"/>
    <property type="match status" value="1"/>
</dbReference>
<dbReference type="Gene3D" id="3.40.33.10">
    <property type="entry name" value="CAP"/>
    <property type="match status" value="1"/>
</dbReference>